<sequence>MTEQTYYRIKDLADITNCSEAQIRYLLKENKIKAINAETWKLEGGYLFDKHALEAIKEKIKAGKGVTTRKAAEALGVSVATVLNYIRNGQLKATKQIDRGREKYMISEEELSTFSKSYSPTYQQTDRAPVRTPKHSRYLFQPFKNSVNGEMARVYSLSTHPEEQVAIGEQSQRIRLNELLKQYKPLKQMEWTQQFLQRKGDITFSFPLQHPRSSIYTLIDYIYNAIGLENCKARIKDDIVSFTCKPFQLRLDQITEGFIQTIESSMVSGRIIKGARSFQVIGETESIQSTLHYKNKEKLINLAKENDMSLEKFVKQILEDYLTTKNE</sequence>
<dbReference type="Proteomes" id="UP001139179">
    <property type="component" value="Unassembled WGS sequence"/>
</dbReference>
<gene>
    <name evidence="2" type="ORF">M3202_21555</name>
</gene>
<protein>
    <submittedName>
        <fullName evidence="2">Helix-turn-helix domain-containing protein</fullName>
    </submittedName>
</protein>
<dbReference type="AlphaFoldDB" id="A0A9X2IRN6"/>
<dbReference type="Gene3D" id="1.10.1660.10">
    <property type="match status" value="1"/>
</dbReference>
<comment type="caution">
    <text evidence="2">The sequence shown here is derived from an EMBL/GenBank/DDBJ whole genome shotgun (WGS) entry which is preliminary data.</text>
</comment>
<name>A0A9X2IRN6_9BACI</name>
<dbReference type="InterPro" id="IPR041657">
    <property type="entry name" value="HTH_17"/>
</dbReference>
<organism evidence="2 3">
    <name type="scientific">Halalkalibacter oceani</name>
    <dbReference type="NCBI Taxonomy" id="1653776"/>
    <lineage>
        <taxon>Bacteria</taxon>
        <taxon>Bacillati</taxon>
        <taxon>Bacillota</taxon>
        <taxon>Bacilli</taxon>
        <taxon>Bacillales</taxon>
        <taxon>Bacillaceae</taxon>
        <taxon>Halalkalibacter</taxon>
    </lineage>
</organism>
<reference evidence="2" key="1">
    <citation type="submission" date="2022-05" db="EMBL/GenBank/DDBJ databases">
        <title>Comparative Genomics of Spacecraft Associated Microbes.</title>
        <authorList>
            <person name="Tran M.T."/>
            <person name="Wright A."/>
            <person name="Seuylemezian A."/>
            <person name="Eisen J."/>
            <person name="Coil D."/>
        </authorList>
    </citation>
    <scope>NUCLEOTIDE SEQUENCE</scope>
    <source>
        <strain evidence="2">214.1.1</strain>
    </source>
</reference>
<dbReference type="EMBL" id="JAMBOL010000048">
    <property type="protein sequence ID" value="MCM3716632.1"/>
    <property type="molecule type" value="Genomic_DNA"/>
</dbReference>
<evidence type="ECO:0000313" key="2">
    <source>
        <dbReference type="EMBL" id="MCM3716632.1"/>
    </source>
</evidence>
<evidence type="ECO:0000313" key="3">
    <source>
        <dbReference type="Proteomes" id="UP001139179"/>
    </source>
</evidence>
<proteinExistence type="predicted"/>
<evidence type="ECO:0000259" key="1">
    <source>
        <dbReference type="Pfam" id="PF12728"/>
    </source>
</evidence>
<dbReference type="RefSeq" id="WP_251225280.1">
    <property type="nucleotide sequence ID" value="NZ_JAMBOL010000048.1"/>
</dbReference>
<keyword evidence="3" id="KW-1185">Reference proteome</keyword>
<dbReference type="Pfam" id="PF12728">
    <property type="entry name" value="HTH_17"/>
    <property type="match status" value="1"/>
</dbReference>
<accession>A0A9X2IRN6</accession>
<feature type="domain" description="Helix-turn-helix" evidence="1">
    <location>
        <begin position="67"/>
        <end position="114"/>
    </location>
</feature>